<dbReference type="SUPFAM" id="SSF51110">
    <property type="entry name" value="alpha-D-mannose-specific plant lectins"/>
    <property type="match status" value="1"/>
</dbReference>
<reference evidence="2 3" key="1">
    <citation type="submission" date="2021-01" db="EMBL/GenBank/DDBJ databases">
        <title>Whole genome shotgun sequence of Verrucosispora andamanensis NBRC 109075.</title>
        <authorList>
            <person name="Komaki H."/>
            <person name="Tamura T."/>
        </authorList>
    </citation>
    <scope>NUCLEOTIDE SEQUENCE [LARGE SCALE GENOMIC DNA]</scope>
    <source>
        <strain evidence="2 3">NBRC 109075</strain>
    </source>
</reference>
<evidence type="ECO:0000259" key="1">
    <source>
        <dbReference type="PROSITE" id="PS50927"/>
    </source>
</evidence>
<comment type="caution">
    <text evidence="2">The sequence shown here is derived from an EMBL/GenBank/DDBJ whole genome shotgun (WGS) entry which is preliminary data.</text>
</comment>
<protein>
    <recommendedName>
        <fullName evidence="1">Bulb-type lectin domain-containing protein</fullName>
    </recommendedName>
</protein>
<dbReference type="PROSITE" id="PS50927">
    <property type="entry name" value="BULB_LECTIN"/>
    <property type="match status" value="1"/>
</dbReference>
<dbReference type="InterPro" id="IPR001480">
    <property type="entry name" value="Bulb-type_lectin_dom"/>
</dbReference>
<gene>
    <name evidence="2" type="ORF">Van01_01930</name>
</gene>
<sequence>MQVASERRAMRGLVRGLAVATMAVVAMVTATAPAYAANLGQRLYKGTYMHKGDYIARSGVQLLMQQDGNLVLRNTYGVCWASGTNPSGHQAVYQRDGNFVVLNSSGRALWASNTVGNPGTTVSIETNGNLYVGNKLISVC</sequence>
<dbReference type="SMART" id="SM00108">
    <property type="entry name" value="B_lectin"/>
    <property type="match status" value="1"/>
</dbReference>
<dbReference type="Proteomes" id="UP000647017">
    <property type="component" value="Unassembled WGS sequence"/>
</dbReference>
<evidence type="ECO:0000313" key="2">
    <source>
        <dbReference type="EMBL" id="GIJ06979.1"/>
    </source>
</evidence>
<organism evidence="2 3">
    <name type="scientific">Micromonospora andamanensis</name>
    <dbReference type="NCBI Taxonomy" id="1287068"/>
    <lineage>
        <taxon>Bacteria</taxon>
        <taxon>Bacillati</taxon>
        <taxon>Actinomycetota</taxon>
        <taxon>Actinomycetes</taxon>
        <taxon>Micromonosporales</taxon>
        <taxon>Micromonosporaceae</taxon>
        <taxon>Micromonospora</taxon>
    </lineage>
</organism>
<accession>A0ABQ4HMW2</accession>
<proteinExistence type="predicted"/>
<feature type="domain" description="Bulb-type lectin" evidence="1">
    <location>
        <begin position="34"/>
        <end position="140"/>
    </location>
</feature>
<keyword evidence="3" id="KW-1185">Reference proteome</keyword>
<name>A0ABQ4HMW2_9ACTN</name>
<evidence type="ECO:0000313" key="3">
    <source>
        <dbReference type="Proteomes" id="UP000647017"/>
    </source>
</evidence>
<dbReference type="Gene3D" id="2.90.10.10">
    <property type="entry name" value="Bulb-type lectin domain"/>
    <property type="match status" value="2"/>
</dbReference>
<dbReference type="InterPro" id="IPR036426">
    <property type="entry name" value="Bulb-type_lectin_dom_sf"/>
</dbReference>
<dbReference type="EMBL" id="BOOZ01000002">
    <property type="protein sequence ID" value="GIJ06979.1"/>
    <property type="molecule type" value="Genomic_DNA"/>
</dbReference>